<proteinExistence type="predicted"/>
<feature type="compositionally biased region" description="Basic and acidic residues" evidence="1">
    <location>
        <begin position="381"/>
        <end position="393"/>
    </location>
</feature>
<dbReference type="AlphaFoldDB" id="A0ABD3SEN7"/>
<dbReference type="EMBL" id="JALLPB020000053">
    <property type="protein sequence ID" value="KAL3822835.1"/>
    <property type="molecule type" value="Genomic_DNA"/>
</dbReference>
<feature type="region of interest" description="Disordered" evidence="1">
    <location>
        <begin position="312"/>
        <end position="439"/>
    </location>
</feature>
<keyword evidence="3" id="KW-1185">Reference proteome</keyword>
<feature type="region of interest" description="Disordered" evidence="1">
    <location>
        <begin position="251"/>
        <end position="294"/>
    </location>
</feature>
<feature type="compositionally biased region" description="Low complexity" evidence="1">
    <location>
        <begin position="267"/>
        <end position="286"/>
    </location>
</feature>
<accession>A0ABD3SEN7</accession>
<feature type="region of interest" description="Disordered" evidence="1">
    <location>
        <begin position="112"/>
        <end position="132"/>
    </location>
</feature>
<reference evidence="2 3" key="1">
    <citation type="submission" date="2024-10" db="EMBL/GenBank/DDBJ databases">
        <title>Updated reference genomes for cyclostephanoid diatoms.</title>
        <authorList>
            <person name="Roberts W.R."/>
            <person name="Alverson A.J."/>
        </authorList>
    </citation>
    <scope>NUCLEOTIDE SEQUENCE [LARGE SCALE GENOMIC DNA]</scope>
    <source>
        <strain evidence="2 3">AJA228-03</strain>
    </source>
</reference>
<sequence length="439" mass="45687">MDDAASYGFTADGMSLTAPITPRGTMRGGVGGEDVPAISSTGGEDSAIGAGGMSYFANDKGIFRWNEDGTKMVYTPANYNEGGGINEQNGFVFDERKKKWVVKGHVVGTRGVRFPSENPTSKANNNGGGTMWGVGRVRSADSATTGISAMSEFTYDDVGLSRAATMTPSTFGGGEVATTMGRGGDTTIVPPPSPGSPEEQGVEVPIDGSGEGFLSNANVDLFLNLGGDRNDDRDEMSVDTGLTAFTDVTPAAGSAAPSTGRVVTPDRSSSFSRRVRRNNSASTSTTDGGPGRIVPKARNVVANRLKIAEDTPFDEDIPFDERSRKTRSRSGGGGGDGGGGRGGTTTSMTNVPSMLDDMEDDESYYSSASADSANSEQVLEDLDKLSKFMMERKRSTKSQRGHQSSRGGGSKSRVALGGGEGGGTRGKAGRKTSFGSRRI</sequence>
<name>A0ABD3SEN7_9STRA</name>
<comment type="caution">
    <text evidence="2">The sequence shown here is derived from an EMBL/GenBank/DDBJ whole genome shotgun (WGS) entry which is preliminary data.</text>
</comment>
<feature type="compositionally biased region" description="Low complexity" evidence="1">
    <location>
        <begin position="364"/>
        <end position="376"/>
    </location>
</feature>
<evidence type="ECO:0000256" key="1">
    <source>
        <dbReference type="SAM" id="MobiDB-lite"/>
    </source>
</evidence>
<evidence type="ECO:0000313" key="2">
    <source>
        <dbReference type="EMBL" id="KAL3822835.1"/>
    </source>
</evidence>
<organism evidence="2 3">
    <name type="scientific">Cyclostephanos tholiformis</name>
    <dbReference type="NCBI Taxonomy" id="382380"/>
    <lineage>
        <taxon>Eukaryota</taxon>
        <taxon>Sar</taxon>
        <taxon>Stramenopiles</taxon>
        <taxon>Ochrophyta</taxon>
        <taxon>Bacillariophyta</taxon>
        <taxon>Coscinodiscophyceae</taxon>
        <taxon>Thalassiosirophycidae</taxon>
        <taxon>Stephanodiscales</taxon>
        <taxon>Stephanodiscaceae</taxon>
        <taxon>Cyclostephanos</taxon>
    </lineage>
</organism>
<feature type="compositionally biased region" description="Gly residues" evidence="1">
    <location>
        <begin position="330"/>
        <end position="343"/>
    </location>
</feature>
<evidence type="ECO:0000313" key="3">
    <source>
        <dbReference type="Proteomes" id="UP001530377"/>
    </source>
</evidence>
<feature type="compositionally biased region" description="Gly residues" evidence="1">
    <location>
        <begin position="406"/>
        <end position="426"/>
    </location>
</feature>
<dbReference type="Proteomes" id="UP001530377">
    <property type="component" value="Unassembled WGS sequence"/>
</dbReference>
<protein>
    <submittedName>
        <fullName evidence="2">Uncharacterized protein</fullName>
    </submittedName>
</protein>
<gene>
    <name evidence="2" type="ORF">ACHAXA_011472</name>
</gene>